<gene>
    <name evidence="2" type="ORF">B0T22DRAFT_427012</name>
</gene>
<feature type="compositionally biased region" description="Polar residues" evidence="1">
    <location>
        <begin position="525"/>
        <end position="539"/>
    </location>
</feature>
<evidence type="ECO:0000256" key="1">
    <source>
        <dbReference type="SAM" id="MobiDB-lite"/>
    </source>
</evidence>
<accession>A0AAE0XA95</accession>
<feature type="region of interest" description="Disordered" evidence="1">
    <location>
        <begin position="1217"/>
        <end position="1364"/>
    </location>
</feature>
<organism evidence="2 3">
    <name type="scientific">Podospora appendiculata</name>
    <dbReference type="NCBI Taxonomy" id="314037"/>
    <lineage>
        <taxon>Eukaryota</taxon>
        <taxon>Fungi</taxon>
        <taxon>Dikarya</taxon>
        <taxon>Ascomycota</taxon>
        <taxon>Pezizomycotina</taxon>
        <taxon>Sordariomycetes</taxon>
        <taxon>Sordariomycetidae</taxon>
        <taxon>Sordariales</taxon>
        <taxon>Podosporaceae</taxon>
        <taxon>Podospora</taxon>
    </lineage>
</organism>
<feature type="region of interest" description="Disordered" evidence="1">
    <location>
        <begin position="461"/>
        <end position="494"/>
    </location>
</feature>
<feature type="compositionally biased region" description="Low complexity" evidence="1">
    <location>
        <begin position="652"/>
        <end position="661"/>
    </location>
</feature>
<dbReference type="Proteomes" id="UP001270362">
    <property type="component" value="Unassembled WGS sequence"/>
</dbReference>
<feature type="compositionally biased region" description="Polar residues" evidence="1">
    <location>
        <begin position="16"/>
        <end position="26"/>
    </location>
</feature>
<feature type="compositionally biased region" description="Low complexity" evidence="1">
    <location>
        <begin position="776"/>
        <end position="789"/>
    </location>
</feature>
<feature type="compositionally biased region" description="Basic and acidic residues" evidence="1">
    <location>
        <begin position="474"/>
        <end position="484"/>
    </location>
</feature>
<feature type="compositionally biased region" description="Polar residues" evidence="1">
    <location>
        <begin position="790"/>
        <end position="804"/>
    </location>
</feature>
<feature type="compositionally biased region" description="Polar residues" evidence="1">
    <location>
        <begin position="234"/>
        <end position="245"/>
    </location>
</feature>
<feature type="compositionally biased region" description="Basic residues" evidence="1">
    <location>
        <begin position="207"/>
        <end position="217"/>
    </location>
</feature>
<feature type="region of interest" description="Disordered" evidence="1">
    <location>
        <begin position="325"/>
        <end position="366"/>
    </location>
</feature>
<feature type="region of interest" description="Disordered" evidence="1">
    <location>
        <begin position="525"/>
        <end position="552"/>
    </location>
</feature>
<sequence>MAGFPGAFGALAGLNGSKSGDSTFDQSPIAAASLQPPHIPSARAWQRVQVPAANNTRQRKIWKRVGGVATTTAQDPYVCANAELESQGHGARKRPRQERHIPVYGDAKWDARADALRDGKWDLVEARAAVSFAKNAAAAATKSFGLATLPDNSPRWVPRKRHNSRWPIEATTKPERMMADLQPLIEFDMPAVDEQPDLTQQVDDKQKRRRSMRRLSRRISLGPEDGSPHKLANITLSPVKSSAPQLSPLKRPPVALSPKKVVESPVQNFMINATPIKVVLEEPRARTPARSPFKSSPLPPTHEGSSVDGISAELPTSVFIHDSSPLLFDQPTPATPAEPQHETRRRVSLHSARRSERRSSGGAAARLADFESVRAPPNRRHSFALTEQVQTDMKGRRSTLDAFFVASGEVCDLFAASCTENEPNQDDLCSHHNSDSVPMQAECPAFEVDVGTNLDIFGCPSEPAPASTPARSRPSLEPDARIEDATPSVGEYPPAEVGMAVSSPAMHEGTVFESVSVNSPANSCSGFTDSGIDESTTPDQAAMSPGPDGYDTELHNFRLALPSQTEEPFEFGFDPRDPEGLSTIYEESFTDAQPDARVLVAGPGPLAEGQATEVEVSSSQPSESICTLTAVRPAASPVEENNKNEQELDQAPTNPQNQTPPSGVESRTSSPKPGHICAPAAASDVVGPETLQRGEETRAESDSIVRSPQSPHAMPDTPADVRFDDDNLSVTVPAVVVGADPLTQEAALAPKSPGTPTQARSIGTLADLQATTARDSGMGSPDSNSSGSSFTPINVRQISPSATTLAAVGAESDDVDSELREYDQGTDDDVMNIDEEEEEENEEEAVDEDYTLTVEAPHPENDTLTLQGFHEDSETEMLRKFVTRVTADKNAKAAAAAAAASVAKKTLRSKRRSGSTGSTTTSTGSPIAKSETPVKRTPLGEKSLNSPSPVKKRKLEEVDEDPANGKEDKHSSSSDDNTANPPAVKRRRKLRADPSRNPTVNNPSAVVARSTESASVEEGGPRRSTRARSTRIALRPAGHSANSIARSMFEVRLPGGIAGMMDDVTLSESHHTASRHRNEEKDVAAVTKVNTRKNKGNAVSPRIILAQQADDPNWRMKELKSVFDAHKSRAGGKKRAKTEEAGGMAETSPEGEDGAATEEKGDKIKKTKGVRWAEELVRFQGDDGMPPAGNAFRAMSSSLLADVLRGDAADEIDELAGDSAPAHVEEPATAESMSIAKKSVARRTRSSRLQAPTPIKKLTARSSSAAAEKKMAPAPPPSAPTAAAAAAATKPKTKPKATPAAAARATALPKASASASASKSASTTSGSRAGMATRRTRIASLGMGVNGTPAPKRRGRPPANASAI</sequence>
<comment type="caution">
    <text evidence="2">The sequence shown here is derived from an EMBL/GenBank/DDBJ whole genome shotgun (WGS) entry which is preliminary data.</text>
</comment>
<evidence type="ECO:0000313" key="2">
    <source>
        <dbReference type="EMBL" id="KAK3688955.1"/>
    </source>
</evidence>
<feature type="region of interest" description="Disordered" evidence="1">
    <location>
        <begin position="15"/>
        <end position="38"/>
    </location>
</feature>
<feature type="compositionally biased region" description="Basic residues" evidence="1">
    <location>
        <begin position="343"/>
        <end position="352"/>
    </location>
</feature>
<feature type="region of interest" description="Disordered" evidence="1">
    <location>
        <begin position="284"/>
        <end position="307"/>
    </location>
</feature>
<feature type="region of interest" description="Disordered" evidence="1">
    <location>
        <begin position="1127"/>
        <end position="1166"/>
    </location>
</feature>
<feature type="compositionally biased region" description="Polar residues" evidence="1">
    <location>
        <begin position="996"/>
        <end position="1014"/>
    </location>
</feature>
<feature type="compositionally biased region" description="Acidic residues" evidence="1">
    <location>
        <begin position="824"/>
        <end position="847"/>
    </location>
</feature>
<dbReference type="EMBL" id="JAULSO010000002">
    <property type="protein sequence ID" value="KAK3688955.1"/>
    <property type="molecule type" value="Genomic_DNA"/>
</dbReference>
<feature type="compositionally biased region" description="Low complexity" evidence="1">
    <location>
        <begin position="1280"/>
        <end position="1329"/>
    </location>
</feature>
<proteinExistence type="predicted"/>
<feature type="compositionally biased region" description="Low complexity" evidence="1">
    <location>
        <begin position="914"/>
        <end position="925"/>
    </location>
</feature>
<protein>
    <submittedName>
        <fullName evidence="2">Uncharacterized protein</fullName>
    </submittedName>
</protein>
<feature type="region of interest" description="Disordered" evidence="1">
    <location>
        <begin position="634"/>
        <end position="724"/>
    </location>
</feature>
<feature type="compositionally biased region" description="Low complexity" evidence="1">
    <location>
        <begin position="892"/>
        <end position="904"/>
    </location>
</feature>
<feature type="region of interest" description="Disordered" evidence="1">
    <location>
        <begin position="192"/>
        <end position="253"/>
    </location>
</feature>
<feature type="compositionally biased region" description="Basic and acidic residues" evidence="1">
    <location>
        <begin position="963"/>
        <end position="973"/>
    </location>
</feature>
<feature type="compositionally biased region" description="Low complexity" evidence="1">
    <location>
        <begin position="461"/>
        <end position="473"/>
    </location>
</feature>
<reference evidence="2" key="2">
    <citation type="submission" date="2023-06" db="EMBL/GenBank/DDBJ databases">
        <authorList>
            <consortium name="Lawrence Berkeley National Laboratory"/>
            <person name="Haridas S."/>
            <person name="Hensen N."/>
            <person name="Bonometti L."/>
            <person name="Westerberg I."/>
            <person name="Brannstrom I.O."/>
            <person name="Guillou S."/>
            <person name="Cros-Aarteil S."/>
            <person name="Calhoun S."/>
            <person name="Kuo A."/>
            <person name="Mondo S."/>
            <person name="Pangilinan J."/>
            <person name="Riley R."/>
            <person name="Labutti K."/>
            <person name="Andreopoulos B."/>
            <person name="Lipzen A."/>
            <person name="Chen C."/>
            <person name="Yanf M."/>
            <person name="Daum C."/>
            <person name="Ng V."/>
            <person name="Clum A."/>
            <person name="Steindorff A."/>
            <person name="Ohm R."/>
            <person name="Martin F."/>
            <person name="Silar P."/>
            <person name="Natvig D."/>
            <person name="Lalanne C."/>
            <person name="Gautier V."/>
            <person name="Ament-Velasquez S.L."/>
            <person name="Kruys A."/>
            <person name="Hutchinson M.I."/>
            <person name="Powell A.J."/>
            <person name="Barry K."/>
            <person name="Miller A.N."/>
            <person name="Grigoriev I.V."/>
            <person name="Debuchy R."/>
            <person name="Gladieux P."/>
            <person name="Thoren M.H."/>
            <person name="Johannesson H."/>
        </authorList>
    </citation>
    <scope>NUCLEOTIDE SEQUENCE</scope>
    <source>
        <strain evidence="2">CBS 314.62</strain>
    </source>
</reference>
<feature type="compositionally biased region" description="Basic and acidic residues" evidence="1">
    <location>
        <begin position="692"/>
        <end position="703"/>
    </location>
</feature>
<reference evidence="2" key="1">
    <citation type="journal article" date="2023" name="Mol. Phylogenet. Evol.">
        <title>Genome-scale phylogeny and comparative genomics of the fungal order Sordariales.</title>
        <authorList>
            <person name="Hensen N."/>
            <person name="Bonometti L."/>
            <person name="Westerberg I."/>
            <person name="Brannstrom I.O."/>
            <person name="Guillou S."/>
            <person name="Cros-Aarteil S."/>
            <person name="Calhoun S."/>
            <person name="Haridas S."/>
            <person name="Kuo A."/>
            <person name="Mondo S."/>
            <person name="Pangilinan J."/>
            <person name="Riley R."/>
            <person name="LaButti K."/>
            <person name="Andreopoulos B."/>
            <person name="Lipzen A."/>
            <person name="Chen C."/>
            <person name="Yan M."/>
            <person name="Daum C."/>
            <person name="Ng V."/>
            <person name="Clum A."/>
            <person name="Steindorff A."/>
            <person name="Ohm R.A."/>
            <person name="Martin F."/>
            <person name="Silar P."/>
            <person name="Natvig D.O."/>
            <person name="Lalanne C."/>
            <person name="Gautier V."/>
            <person name="Ament-Velasquez S.L."/>
            <person name="Kruys A."/>
            <person name="Hutchinson M.I."/>
            <person name="Powell A.J."/>
            <person name="Barry K."/>
            <person name="Miller A.N."/>
            <person name="Grigoriev I.V."/>
            <person name="Debuchy R."/>
            <person name="Gladieux P."/>
            <person name="Hiltunen Thoren M."/>
            <person name="Johannesson H."/>
        </authorList>
    </citation>
    <scope>NUCLEOTIDE SEQUENCE</scope>
    <source>
        <strain evidence="2">CBS 314.62</strain>
    </source>
</reference>
<feature type="region of interest" description="Disordered" evidence="1">
    <location>
        <begin position="888"/>
        <end position="1031"/>
    </location>
</feature>
<keyword evidence="3" id="KW-1185">Reference proteome</keyword>
<name>A0AAE0XA95_9PEZI</name>
<evidence type="ECO:0000313" key="3">
    <source>
        <dbReference type="Proteomes" id="UP001270362"/>
    </source>
</evidence>
<feature type="region of interest" description="Disordered" evidence="1">
    <location>
        <begin position="746"/>
        <end position="847"/>
    </location>
</feature>